<evidence type="ECO:0000313" key="3">
    <source>
        <dbReference type="Proteomes" id="UP001597110"/>
    </source>
</evidence>
<dbReference type="PANTHER" id="PTHR45527">
    <property type="entry name" value="NONRIBOSOMAL PEPTIDE SYNTHETASE"/>
    <property type="match status" value="1"/>
</dbReference>
<dbReference type="Proteomes" id="UP001597110">
    <property type="component" value="Unassembled WGS sequence"/>
</dbReference>
<dbReference type="SUPFAM" id="SSF56801">
    <property type="entry name" value="Acetyl-CoA synthetase-like"/>
    <property type="match status" value="1"/>
</dbReference>
<dbReference type="EMBL" id="JBHTIF010000035">
    <property type="protein sequence ID" value="MFD0727729.1"/>
    <property type="molecule type" value="Genomic_DNA"/>
</dbReference>
<gene>
    <name evidence="2" type="ORF">ACFQ0E_19215</name>
</gene>
<organism evidence="2 3">
    <name type="scientific">Lysobacter brunescens</name>
    <dbReference type="NCBI Taxonomy" id="262323"/>
    <lineage>
        <taxon>Bacteria</taxon>
        <taxon>Pseudomonadati</taxon>
        <taxon>Pseudomonadota</taxon>
        <taxon>Gammaproteobacteria</taxon>
        <taxon>Lysobacterales</taxon>
        <taxon>Lysobacteraceae</taxon>
        <taxon>Lysobacter</taxon>
    </lineage>
</organism>
<feature type="non-terminal residue" evidence="2">
    <location>
        <position position="1"/>
    </location>
</feature>
<feature type="non-terminal residue" evidence="2">
    <location>
        <position position="175"/>
    </location>
</feature>
<keyword evidence="3" id="KW-1185">Reference proteome</keyword>
<dbReference type="Gene3D" id="3.40.50.12780">
    <property type="entry name" value="N-terminal domain of ligase-like"/>
    <property type="match status" value="1"/>
</dbReference>
<dbReference type="Pfam" id="PF00550">
    <property type="entry name" value="PP-binding"/>
    <property type="match status" value="1"/>
</dbReference>
<dbReference type="Pfam" id="PF13193">
    <property type="entry name" value="AMP-binding_C"/>
    <property type="match status" value="1"/>
</dbReference>
<dbReference type="InterPro" id="IPR036736">
    <property type="entry name" value="ACP-like_sf"/>
</dbReference>
<evidence type="ECO:0000313" key="2">
    <source>
        <dbReference type="EMBL" id="MFD0727729.1"/>
    </source>
</evidence>
<dbReference type="InterPro" id="IPR009081">
    <property type="entry name" value="PP-bd_ACP"/>
</dbReference>
<dbReference type="InterPro" id="IPR045851">
    <property type="entry name" value="AMP-bd_C_sf"/>
</dbReference>
<dbReference type="InterPro" id="IPR042099">
    <property type="entry name" value="ANL_N_sf"/>
</dbReference>
<name>A0ABW2YMH1_9GAMM</name>
<dbReference type="PANTHER" id="PTHR45527:SF1">
    <property type="entry name" value="FATTY ACID SYNTHASE"/>
    <property type="match status" value="1"/>
</dbReference>
<dbReference type="Gene3D" id="1.10.1200.10">
    <property type="entry name" value="ACP-like"/>
    <property type="match status" value="1"/>
</dbReference>
<evidence type="ECO:0000259" key="1">
    <source>
        <dbReference type="PROSITE" id="PS50075"/>
    </source>
</evidence>
<comment type="caution">
    <text evidence="2">The sequence shown here is derived from an EMBL/GenBank/DDBJ whole genome shotgun (WGS) entry which is preliminary data.</text>
</comment>
<protein>
    <submittedName>
        <fullName evidence="2">Phosphopantetheine-binding protein</fullName>
    </submittedName>
</protein>
<sequence length="175" mass="19188">QRWYRTGDWVQQRHDGELRYLGRIDHQVKLRGHRIELGEIEQCLQAMPEIADIVVDVHVPTDGGEPQLAAYAVLAQGQAAPEDAVWRAQLHSQLPAYMHPSTLTVLEAMPLTASGKIDRKALPAPQQSGLAEEVAAEGEVEEALARIWCELLGLPSVGATANFFQLGGHSLLATR</sequence>
<dbReference type="PROSITE" id="PS50075">
    <property type="entry name" value="CARRIER"/>
    <property type="match status" value="1"/>
</dbReference>
<feature type="domain" description="Carrier" evidence="1">
    <location>
        <begin position="135"/>
        <end position="175"/>
    </location>
</feature>
<dbReference type="InterPro" id="IPR025110">
    <property type="entry name" value="AMP-bd_C"/>
</dbReference>
<reference evidence="3" key="1">
    <citation type="journal article" date="2019" name="Int. J. Syst. Evol. Microbiol.">
        <title>The Global Catalogue of Microorganisms (GCM) 10K type strain sequencing project: providing services to taxonomists for standard genome sequencing and annotation.</title>
        <authorList>
            <consortium name="The Broad Institute Genomics Platform"/>
            <consortium name="The Broad Institute Genome Sequencing Center for Infectious Disease"/>
            <person name="Wu L."/>
            <person name="Ma J."/>
        </authorList>
    </citation>
    <scope>NUCLEOTIDE SEQUENCE [LARGE SCALE GENOMIC DNA]</scope>
    <source>
        <strain evidence="3">CCUG 55585</strain>
    </source>
</reference>
<dbReference type="Gene3D" id="3.30.300.30">
    <property type="match status" value="1"/>
</dbReference>
<dbReference type="RefSeq" id="WP_386826654.1">
    <property type="nucleotide sequence ID" value="NZ_JBHTIF010000035.1"/>
</dbReference>
<proteinExistence type="predicted"/>
<accession>A0ABW2YMH1</accession>